<dbReference type="Proteomes" id="UP000217033">
    <property type="component" value="Unassembled WGS sequence"/>
</dbReference>
<dbReference type="InterPro" id="IPR052021">
    <property type="entry name" value="Type-I_RS_S_subunit"/>
</dbReference>
<gene>
    <name evidence="5" type="ORF">CJF60_02830</name>
</gene>
<comment type="caution">
    <text evidence="5">The sequence shown here is derived from an EMBL/GenBank/DDBJ whole genome shotgun (WGS) entry which is preliminary data.</text>
</comment>
<keyword evidence="6" id="KW-1185">Reference proteome</keyword>
<reference evidence="5" key="1">
    <citation type="submission" date="2017-08" db="EMBL/GenBank/DDBJ databases">
        <authorList>
            <person name="Alvarez-Ponce D."/>
            <person name="Weitzman C.L."/>
            <person name="Tillett R.L."/>
            <person name="Sandmeier F.C."/>
            <person name="Tracy C.R."/>
        </authorList>
    </citation>
    <scope>NUCLEOTIDE SEQUENCE [LARGE SCALE GENOMIC DNA]</scope>
    <source>
        <strain evidence="5">PS6</strain>
    </source>
</reference>
<keyword evidence="5" id="KW-0540">Nuclease</keyword>
<keyword evidence="5" id="KW-0255">Endonuclease</keyword>
<feature type="domain" description="Type I restriction modification DNA specificity" evidence="4">
    <location>
        <begin position="11"/>
        <end position="166"/>
    </location>
</feature>
<dbReference type="Pfam" id="PF01420">
    <property type="entry name" value="Methylase_S"/>
    <property type="match status" value="2"/>
</dbReference>
<protein>
    <submittedName>
        <fullName evidence="5">Restriction endonuclease subunit S</fullName>
    </submittedName>
</protein>
<evidence type="ECO:0000256" key="2">
    <source>
        <dbReference type="ARBA" id="ARBA00022747"/>
    </source>
</evidence>
<dbReference type="InterPro" id="IPR044946">
    <property type="entry name" value="Restrct_endonuc_typeI_TRD_sf"/>
</dbReference>
<accession>A0ABX4H435</accession>
<dbReference type="Gene3D" id="1.10.287.1120">
    <property type="entry name" value="Bipartite methylase S protein"/>
    <property type="match status" value="1"/>
</dbReference>
<dbReference type="InterPro" id="IPR000055">
    <property type="entry name" value="Restrct_endonuc_typeI_TRD"/>
</dbReference>
<keyword evidence="5" id="KW-0378">Hydrolase</keyword>
<evidence type="ECO:0000259" key="4">
    <source>
        <dbReference type="Pfam" id="PF01420"/>
    </source>
</evidence>
<keyword evidence="3" id="KW-0238">DNA-binding</keyword>
<evidence type="ECO:0000256" key="1">
    <source>
        <dbReference type="ARBA" id="ARBA00010923"/>
    </source>
</evidence>
<evidence type="ECO:0000313" key="6">
    <source>
        <dbReference type="Proteomes" id="UP000217033"/>
    </source>
</evidence>
<organism evidence="5 6">
    <name type="scientific">Mycoplasmopsis agassizii</name>
    <dbReference type="NCBI Taxonomy" id="33922"/>
    <lineage>
        <taxon>Bacteria</taxon>
        <taxon>Bacillati</taxon>
        <taxon>Mycoplasmatota</taxon>
        <taxon>Mycoplasmoidales</taxon>
        <taxon>Metamycoplasmataceae</taxon>
        <taxon>Mycoplasmopsis</taxon>
    </lineage>
</organism>
<evidence type="ECO:0000313" key="5">
    <source>
        <dbReference type="EMBL" id="PAF54650.1"/>
    </source>
</evidence>
<sequence length="406" mass="46429">MNKQIHKIVSGRLKDVAGIFVGKNITIEKIKSEKNKYKVMGGGSKPSGYYYDYNFENGIVLAKTGSAGNLNFLSERFWATSNSFVILTKLDRLLNKYLFYYLKSIEDNIISSATTTAIPTITKKKVDNISVSFPTLETQNKIVEKLDRIINNTDKLIKNQQEQIEKFIEYKKALISETISFGINGSKSLKDSGIKWIGQMPSNWRVIRIKDFATLKGRIGWQGLTTSDYTDEGPYLVTGTDFVDGIVNWETCAHISEERFREAPEIHLRENDLLITKDGTIGKVAIAKKFVGSASLNGGILLVRIKNGFNFDKKYIYFVLQSHSFWNWYNSSQIGGSTIKHLYQKQFEYYSFAYPSFEEQVKIAEFLDEKVSKINKLVELKKQKIELLKKYKKVVIHEYVAGKKPV</sequence>
<proteinExistence type="inferred from homology"/>
<dbReference type="Gene3D" id="3.90.220.20">
    <property type="entry name" value="DNA methylase specificity domains"/>
    <property type="match status" value="2"/>
</dbReference>
<dbReference type="RefSeq" id="WP_084232020.1">
    <property type="nucleotide sequence ID" value="NZ_FWXE01000002.1"/>
</dbReference>
<keyword evidence="2" id="KW-0680">Restriction system</keyword>
<dbReference type="PANTHER" id="PTHR30408">
    <property type="entry name" value="TYPE-1 RESTRICTION ENZYME ECOKI SPECIFICITY PROTEIN"/>
    <property type="match status" value="1"/>
</dbReference>
<dbReference type="PANTHER" id="PTHR30408:SF12">
    <property type="entry name" value="TYPE I RESTRICTION ENZYME MJAVIII SPECIFICITY SUBUNIT"/>
    <property type="match status" value="1"/>
</dbReference>
<name>A0ABX4H435_9BACT</name>
<evidence type="ECO:0000256" key="3">
    <source>
        <dbReference type="ARBA" id="ARBA00023125"/>
    </source>
</evidence>
<dbReference type="SUPFAM" id="SSF116734">
    <property type="entry name" value="DNA methylase specificity domain"/>
    <property type="match status" value="2"/>
</dbReference>
<dbReference type="GO" id="GO:0004519">
    <property type="term" value="F:endonuclease activity"/>
    <property type="evidence" value="ECO:0007669"/>
    <property type="project" value="UniProtKB-KW"/>
</dbReference>
<comment type="similarity">
    <text evidence="1">Belongs to the type-I restriction system S methylase family.</text>
</comment>
<feature type="domain" description="Type I restriction modification DNA specificity" evidence="4">
    <location>
        <begin position="201"/>
        <end position="386"/>
    </location>
</feature>
<dbReference type="EMBL" id="NQMN01000002">
    <property type="protein sequence ID" value="PAF54650.1"/>
    <property type="molecule type" value="Genomic_DNA"/>
</dbReference>